<dbReference type="PANTHER" id="PTHR15704">
    <property type="entry name" value="SUPERKILLER 3 PROTEIN-RELATED"/>
    <property type="match status" value="1"/>
</dbReference>
<keyword evidence="1" id="KW-0677">Repeat</keyword>
<dbReference type="SUPFAM" id="SSF81901">
    <property type="entry name" value="HCP-like"/>
    <property type="match status" value="1"/>
</dbReference>
<dbReference type="SMART" id="SM00028">
    <property type="entry name" value="TPR"/>
    <property type="match status" value="2"/>
</dbReference>
<organism evidence="4 5">
    <name type="scientific">Rotaria magnacalcarata</name>
    <dbReference type="NCBI Taxonomy" id="392030"/>
    <lineage>
        <taxon>Eukaryota</taxon>
        <taxon>Metazoa</taxon>
        <taxon>Spiralia</taxon>
        <taxon>Gnathifera</taxon>
        <taxon>Rotifera</taxon>
        <taxon>Eurotatoria</taxon>
        <taxon>Bdelloidea</taxon>
        <taxon>Philodinida</taxon>
        <taxon>Philodinidae</taxon>
        <taxon>Rotaria</taxon>
    </lineage>
</organism>
<name>A0A8S3JQD3_9BILA</name>
<dbReference type="AlphaFoldDB" id="A0A8S3JQD3"/>
<evidence type="ECO:0000256" key="3">
    <source>
        <dbReference type="PROSITE-ProRule" id="PRU00339"/>
    </source>
</evidence>
<comment type="caution">
    <text evidence="4">The sequence shown here is derived from an EMBL/GenBank/DDBJ whole genome shotgun (WGS) entry which is preliminary data.</text>
</comment>
<proteinExistence type="predicted"/>
<feature type="repeat" description="TPR" evidence="3">
    <location>
        <begin position="21"/>
        <end position="54"/>
    </location>
</feature>
<evidence type="ECO:0000313" key="5">
    <source>
        <dbReference type="Proteomes" id="UP000676336"/>
    </source>
</evidence>
<protein>
    <recommendedName>
        <fullName evidence="6">Tetratricopeptide repeat protein</fullName>
    </recommendedName>
</protein>
<evidence type="ECO:0008006" key="6">
    <source>
        <dbReference type="Google" id="ProtNLM"/>
    </source>
</evidence>
<dbReference type="Proteomes" id="UP000676336">
    <property type="component" value="Unassembled WGS sequence"/>
</dbReference>
<feature type="non-terminal residue" evidence="4">
    <location>
        <position position="1"/>
    </location>
</feature>
<dbReference type="GO" id="GO:0006401">
    <property type="term" value="P:RNA catabolic process"/>
    <property type="evidence" value="ECO:0007669"/>
    <property type="project" value="InterPro"/>
</dbReference>
<accession>A0A8S3JQD3</accession>
<dbReference type="EMBL" id="CAJOBI010347487">
    <property type="protein sequence ID" value="CAF5218904.1"/>
    <property type="molecule type" value="Genomic_DNA"/>
</dbReference>
<sequence length="121" mass="13857">MNESGLAQHCFFKSLQLQRSAVVYTNLGFLYYRHENIDLANKAFSKAQQTDPAHALAWIGQALIAEKIDYNESIDLYRHCVDLSNHSQGLYGYGKVIAHLLIKPNNKSTDIYRYSIDYLNV</sequence>
<evidence type="ECO:0000313" key="4">
    <source>
        <dbReference type="EMBL" id="CAF5218904.1"/>
    </source>
</evidence>
<dbReference type="Gene3D" id="1.25.40.10">
    <property type="entry name" value="Tetratricopeptide repeat domain"/>
    <property type="match status" value="1"/>
</dbReference>
<evidence type="ECO:0000256" key="1">
    <source>
        <dbReference type="ARBA" id="ARBA00022737"/>
    </source>
</evidence>
<dbReference type="PROSITE" id="PS50005">
    <property type="entry name" value="TPR"/>
    <property type="match status" value="1"/>
</dbReference>
<gene>
    <name evidence="4" type="ORF">SMN809_LOCUS81170</name>
</gene>
<dbReference type="InterPro" id="IPR039226">
    <property type="entry name" value="Ski3/TTC37"/>
</dbReference>
<dbReference type="PANTHER" id="PTHR15704:SF7">
    <property type="entry name" value="SUPERKILLER COMPLEX PROTEIN 3"/>
    <property type="match status" value="1"/>
</dbReference>
<dbReference type="InterPro" id="IPR011990">
    <property type="entry name" value="TPR-like_helical_dom_sf"/>
</dbReference>
<reference evidence="4" key="1">
    <citation type="submission" date="2021-02" db="EMBL/GenBank/DDBJ databases">
        <authorList>
            <person name="Nowell W R."/>
        </authorList>
    </citation>
    <scope>NUCLEOTIDE SEQUENCE</scope>
</reference>
<dbReference type="GO" id="GO:0055087">
    <property type="term" value="C:Ski complex"/>
    <property type="evidence" value="ECO:0007669"/>
    <property type="project" value="InterPro"/>
</dbReference>
<evidence type="ECO:0000256" key="2">
    <source>
        <dbReference type="ARBA" id="ARBA00022803"/>
    </source>
</evidence>
<keyword evidence="2 3" id="KW-0802">TPR repeat</keyword>
<dbReference type="InterPro" id="IPR019734">
    <property type="entry name" value="TPR_rpt"/>
</dbReference>